<keyword evidence="2" id="KW-1185">Reference proteome</keyword>
<gene>
    <name evidence="1" type="ORF">TNCT_27231</name>
</gene>
<accession>A0A8X6H0K3</accession>
<name>A0A8X6H0K3_TRICU</name>
<dbReference type="EMBL" id="BMAO01014250">
    <property type="protein sequence ID" value="GFQ93778.1"/>
    <property type="molecule type" value="Genomic_DNA"/>
</dbReference>
<comment type="caution">
    <text evidence="1">The sequence shown here is derived from an EMBL/GenBank/DDBJ whole genome shotgun (WGS) entry which is preliminary data.</text>
</comment>
<dbReference type="AlphaFoldDB" id="A0A8X6H0K3"/>
<protein>
    <submittedName>
        <fullName evidence="1">Uncharacterized protein</fullName>
    </submittedName>
</protein>
<reference evidence="1" key="1">
    <citation type="submission" date="2020-07" db="EMBL/GenBank/DDBJ databases">
        <title>Multicomponent nature underlies the extraordinary mechanical properties of spider dragline silk.</title>
        <authorList>
            <person name="Kono N."/>
            <person name="Nakamura H."/>
            <person name="Mori M."/>
            <person name="Yoshida Y."/>
            <person name="Ohtoshi R."/>
            <person name="Malay A.D."/>
            <person name="Moran D.A.P."/>
            <person name="Tomita M."/>
            <person name="Numata K."/>
            <person name="Arakawa K."/>
        </authorList>
    </citation>
    <scope>NUCLEOTIDE SEQUENCE</scope>
</reference>
<evidence type="ECO:0000313" key="1">
    <source>
        <dbReference type="EMBL" id="GFQ93778.1"/>
    </source>
</evidence>
<dbReference type="Proteomes" id="UP000887116">
    <property type="component" value="Unassembled WGS sequence"/>
</dbReference>
<sequence>MLEIIVVRLHPFLYDFTSNAECDRTATKASFPESRSTPLNPLTLHNALYDIFFANLIHSPLQLFLLHHFLFDTLHDLRKLVHVQIGRQSATVVEEKPKIQDIVSQCSNYAMSKVKSPAENKNYP</sequence>
<organism evidence="1 2">
    <name type="scientific">Trichonephila clavata</name>
    <name type="common">Joro spider</name>
    <name type="synonym">Nephila clavata</name>
    <dbReference type="NCBI Taxonomy" id="2740835"/>
    <lineage>
        <taxon>Eukaryota</taxon>
        <taxon>Metazoa</taxon>
        <taxon>Ecdysozoa</taxon>
        <taxon>Arthropoda</taxon>
        <taxon>Chelicerata</taxon>
        <taxon>Arachnida</taxon>
        <taxon>Araneae</taxon>
        <taxon>Araneomorphae</taxon>
        <taxon>Entelegynae</taxon>
        <taxon>Araneoidea</taxon>
        <taxon>Nephilidae</taxon>
        <taxon>Trichonephila</taxon>
    </lineage>
</organism>
<proteinExistence type="predicted"/>
<evidence type="ECO:0000313" key="2">
    <source>
        <dbReference type="Proteomes" id="UP000887116"/>
    </source>
</evidence>